<organism evidence="1 2">
    <name type="scientific">Spinacia oleracea</name>
    <name type="common">Spinach</name>
    <dbReference type="NCBI Taxonomy" id="3562"/>
    <lineage>
        <taxon>Eukaryota</taxon>
        <taxon>Viridiplantae</taxon>
        <taxon>Streptophyta</taxon>
        <taxon>Embryophyta</taxon>
        <taxon>Tracheophyta</taxon>
        <taxon>Spermatophyta</taxon>
        <taxon>Magnoliopsida</taxon>
        <taxon>eudicotyledons</taxon>
        <taxon>Gunneridae</taxon>
        <taxon>Pentapetalae</taxon>
        <taxon>Caryophyllales</taxon>
        <taxon>Chenopodiaceae</taxon>
        <taxon>Chenopodioideae</taxon>
        <taxon>Anserineae</taxon>
        <taxon>Spinacia</taxon>
    </lineage>
</organism>
<name>A0A9R0IGF2_SPIOL</name>
<dbReference type="GeneID" id="110788385"/>
<reference evidence="2 3" key="2">
    <citation type="submission" date="2025-04" db="UniProtKB">
        <authorList>
            <consortium name="RefSeq"/>
        </authorList>
    </citation>
    <scope>IDENTIFICATION</scope>
</reference>
<dbReference type="OrthoDB" id="1666000at2759"/>
<protein>
    <submittedName>
        <fullName evidence="2 3">Uncharacterized protein LOC110788385</fullName>
    </submittedName>
</protein>
<dbReference type="Proteomes" id="UP000813463">
    <property type="component" value="Chromosome 1"/>
</dbReference>
<dbReference type="PANTHER" id="PTHR36482">
    <property type="entry name" value="OSJNBA0024J22.15 PROTEIN"/>
    <property type="match status" value="1"/>
</dbReference>
<dbReference type="AlphaFoldDB" id="A0A9R0IGF2"/>
<dbReference type="RefSeq" id="XP_021848723.1">
    <property type="nucleotide sequence ID" value="XM_021993031.1"/>
</dbReference>
<keyword evidence="1" id="KW-1185">Reference proteome</keyword>
<proteinExistence type="predicted"/>
<gene>
    <name evidence="2 3" type="primary">LOC110788385</name>
</gene>
<sequence>MASSQAVARKEEAALNELMKQAKEGKPQDEMIFGGWLYNNNTSKKPMKLHTDKIWSGDFHTKYPAVLEESASFVQTEKRENGIKTAVVYSLSTGEDILNQYGFLLAWSDSYTEGKHIRKTYGYCGLMEKFRHIDWEKVEKELDEASSSFTYYDALSRTSMKAAIHANMIYADFM</sequence>
<evidence type="ECO:0000313" key="1">
    <source>
        <dbReference type="Proteomes" id="UP000813463"/>
    </source>
</evidence>
<reference evidence="1" key="1">
    <citation type="journal article" date="2021" name="Nat. Commun.">
        <title>Genomic analyses provide insights into spinach domestication and the genetic basis of agronomic traits.</title>
        <authorList>
            <person name="Cai X."/>
            <person name="Sun X."/>
            <person name="Xu C."/>
            <person name="Sun H."/>
            <person name="Wang X."/>
            <person name="Ge C."/>
            <person name="Zhang Z."/>
            <person name="Wang Q."/>
            <person name="Fei Z."/>
            <person name="Jiao C."/>
            <person name="Wang Q."/>
        </authorList>
    </citation>
    <scope>NUCLEOTIDE SEQUENCE [LARGE SCALE GENOMIC DNA]</scope>
    <source>
        <strain evidence="1">cv. Varoflay</strain>
    </source>
</reference>
<evidence type="ECO:0000313" key="3">
    <source>
        <dbReference type="RefSeq" id="XP_021848723.1"/>
    </source>
</evidence>
<evidence type="ECO:0000313" key="2">
    <source>
        <dbReference type="RefSeq" id="XP_021848722.1"/>
    </source>
</evidence>
<dbReference type="RefSeq" id="XP_021848722.1">
    <property type="nucleotide sequence ID" value="XM_021993030.1"/>
</dbReference>
<accession>A0A9R0IGF2</accession>
<dbReference type="KEGG" id="soe:110788385"/>
<dbReference type="InterPro" id="IPR053085">
    <property type="entry name" value="Jasmonate-induced_protein"/>
</dbReference>
<dbReference type="PANTHER" id="PTHR36482:SF6">
    <property type="entry name" value="JASMONATE-INDUCED PROTEIN HOMOLOG"/>
    <property type="match status" value="1"/>
</dbReference>